<comment type="caution">
    <text evidence="1">The sequence shown here is derived from an EMBL/GenBank/DDBJ whole genome shotgun (WGS) entry which is preliminary data.</text>
</comment>
<dbReference type="Proteomes" id="UP000711488">
    <property type="component" value="Unassembled WGS sequence"/>
</dbReference>
<organism evidence="1">
    <name type="scientific">Hyalella azteca</name>
    <name type="common">Amphipod</name>
    <dbReference type="NCBI Taxonomy" id="294128"/>
    <lineage>
        <taxon>Eukaryota</taxon>
        <taxon>Metazoa</taxon>
        <taxon>Ecdysozoa</taxon>
        <taxon>Arthropoda</taxon>
        <taxon>Crustacea</taxon>
        <taxon>Multicrustacea</taxon>
        <taxon>Malacostraca</taxon>
        <taxon>Eumalacostraca</taxon>
        <taxon>Peracarida</taxon>
        <taxon>Amphipoda</taxon>
        <taxon>Senticaudata</taxon>
        <taxon>Talitrida</taxon>
        <taxon>Talitroidea</taxon>
        <taxon>Hyalellidae</taxon>
        <taxon>Hyalella</taxon>
    </lineage>
</organism>
<proteinExistence type="predicted"/>
<sequence length="118" mass="13203">MKQFVTALDKESVAFKYLQAFFPKLSDAKVKAGVFIGPQVKKIMECSEFAKTLTEKEKKAWKSFVAVVQGFLGNSKADNYAELVETMVNSYGQMGCRISLKVHILDAHLDNFKENMGA</sequence>
<accession>A0A6A0GTE6</accession>
<reference evidence="1" key="3">
    <citation type="submission" date="2019-06" db="EMBL/GenBank/DDBJ databases">
        <authorList>
            <person name="Poynton C."/>
            <person name="Hasenbein S."/>
            <person name="Benoit J.B."/>
            <person name="Sepulveda M.S."/>
            <person name="Poelchau M.F."/>
            <person name="Murali S.C."/>
            <person name="Chen S."/>
            <person name="Glastad K.M."/>
            <person name="Werren J.H."/>
            <person name="Vineis J.H."/>
            <person name="Bowen J.L."/>
            <person name="Friedrich M."/>
            <person name="Jones J."/>
            <person name="Robertson H.M."/>
            <person name="Feyereisen R."/>
            <person name="Mechler-Hickson A."/>
            <person name="Mathers N."/>
            <person name="Lee C.E."/>
            <person name="Colbourne J.K."/>
            <person name="Biales A."/>
            <person name="Johnston J.S."/>
            <person name="Wellborn G.A."/>
            <person name="Rosendale A.J."/>
            <person name="Cridge A.G."/>
            <person name="Munoz-Torres M.C."/>
            <person name="Bain P.A."/>
            <person name="Manny A.R."/>
            <person name="Major K.M."/>
            <person name="Lambert F.N."/>
            <person name="Vulpe C.D."/>
            <person name="Tuck P."/>
            <person name="Blalock B.J."/>
            <person name="Lin Y.-Y."/>
            <person name="Smith M.E."/>
            <person name="Ochoa-Acuna H."/>
            <person name="Chen M.-J.M."/>
            <person name="Childers C.P."/>
            <person name="Qu J."/>
            <person name="Dugan S."/>
            <person name="Lee S.L."/>
            <person name="Chao H."/>
            <person name="Dinh H."/>
            <person name="Han Y."/>
            <person name="Doddapaneni H."/>
            <person name="Worley K.C."/>
            <person name="Muzny D.M."/>
            <person name="Gibbs R.A."/>
            <person name="Richards S."/>
        </authorList>
    </citation>
    <scope>NUCLEOTIDE SEQUENCE</scope>
    <source>
        <strain evidence="1">HAZT.00-mixed</strain>
        <tissue evidence="1">Whole organism</tissue>
    </source>
</reference>
<dbReference type="AlphaFoldDB" id="A0A6A0GTE6"/>
<name>A0A6A0GTE6_HYAAZ</name>
<reference evidence="1" key="2">
    <citation type="journal article" date="2018" name="Environ. Sci. Technol.">
        <title>The Toxicogenome of Hyalella azteca: A Model for Sediment Ecotoxicology and Evolutionary Toxicology.</title>
        <authorList>
            <person name="Poynton H.C."/>
            <person name="Hasenbein S."/>
            <person name="Benoit J.B."/>
            <person name="Sepulveda M.S."/>
            <person name="Poelchau M.F."/>
            <person name="Hughes D.S.T."/>
            <person name="Murali S.C."/>
            <person name="Chen S."/>
            <person name="Glastad K.M."/>
            <person name="Goodisman M.A.D."/>
            <person name="Werren J.H."/>
            <person name="Vineis J.H."/>
            <person name="Bowen J.L."/>
            <person name="Friedrich M."/>
            <person name="Jones J."/>
            <person name="Robertson H.M."/>
            <person name="Feyereisen R."/>
            <person name="Mechler-Hickson A."/>
            <person name="Mathers N."/>
            <person name="Lee C.E."/>
            <person name="Colbourne J.K."/>
            <person name="Biales A."/>
            <person name="Johnston J.S."/>
            <person name="Wellborn G.A."/>
            <person name="Rosendale A.J."/>
            <person name="Cridge A.G."/>
            <person name="Munoz-Torres M.C."/>
            <person name="Bain P.A."/>
            <person name="Manny A.R."/>
            <person name="Major K.M."/>
            <person name="Lambert F.N."/>
            <person name="Vulpe C.D."/>
            <person name="Tuck P."/>
            <person name="Blalock B.J."/>
            <person name="Lin Y.Y."/>
            <person name="Smith M.E."/>
            <person name="Ochoa-Acuna H."/>
            <person name="Chen M.M."/>
            <person name="Childers C.P."/>
            <person name="Qu J."/>
            <person name="Dugan S."/>
            <person name="Lee S.L."/>
            <person name="Chao H."/>
            <person name="Dinh H."/>
            <person name="Han Y."/>
            <person name="Doddapaneni H."/>
            <person name="Worley K.C."/>
            <person name="Muzny D.M."/>
            <person name="Gibbs R.A."/>
            <person name="Richards S."/>
        </authorList>
    </citation>
    <scope>NUCLEOTIDE SEQUENCE</scope>
    <source>
        <strain evidence="1">HAZT.00-mixed</strain>
        <tissue evidence="1">Whole organism</tissue>
    </source>
</reference>
<protein>
    <submittedName>
        <fullName evidence="1">Uncharacterized protein</fullName>
    </submittedName>
</protein>
<reference evidence="1" key="1">
    <citation type="submission" date="2014-08" db="EMBL/GenBank/DDBJ databases">
        <authorList>
            <person name="Murali S."/>
            <person name="Richards S."/>
            <person name="Bandaranaike D."/>
            <person name="Bellair M."/>
            <person name="Blankenburg K."/>
            <person name="Chao H."/>
            <person name="Dinh H."/>
            <person name="Doddapaneni H."/>
            <person name="Dugan-Rocha S."/>
            <person name="Elkadiri S."/>
            <person name="Gnanaolivu R."/>
            <person name="Hughes D."/>
            <person name="Lee S."/>
            <person name="Li M."/>
            <person name="Ming W."/>
            <person name="Munidasa M."/>
            <person name="Muniz J."/>
            <person name="Nguyen L."/>
            <person name="Osuji N."/>
            <person name="Pu L.-L."/>
            <person name="Puazo M."/>
            <person name="Skinner E."/>
            <person name="Qu C."/>
            <person name="Quiroz J."/>
            <person name="Raj R."/>
            <person name="Weissenberger G."/>
            <person name="Xin Y."/>
            <person name="Zou X."/>
            <person name="Han Y."/>
            <person name="Worley K."/>
            <person name="Muzny D."/>
            <person name="Gibbs R."/>
        </authorList>
    </citation>
    <scope>NUCLEOTIDE SEQUENCE</scope>
    <source>
        <strain evidence="1">HAZT.00-mixed</strain>
        <tissue evidence="1">Whole organism</tissue>
    </source>
</reference>
<evidence type="ECO:0000313" key="1">
    <source>
        <dbReference type="EMBL" id="KAA0185759.1"/>
    </source>
</evidence>
<gene>
    <name evidence="1" type="ORF">HAZT_HAZT010330</name>
</gene>
<dbReference type="PANTHER" id="PTHR46114:SF1">
    <property type="entry name" value="ZAD DOMAIN-CONTAINING PROTEIN"/>
    <property type="match status" value="1"/>
</dbReference>
<dbReference type="EMBL" id="JQDR03016069">
    <property type="protein sequence ID" value="KAA0185759.1"/>
    <property type="molecule type" value="Genomic_DNA"/>
</dbReference>
<dbReference type="PANTHER" id="PTHR46114">
    <property type="entry name" value="APPLE DOMAIN-CONTAINING PROTEIN"/>
    <property type="match status" value="1"/>
</dbReference>